<feature type="signal peptide" evidence="2">
    <location>
        <begin position="1"/>
        <end position="20"/>
    </location>
</feature>
<feature type="transmembrane region" description="Helical" evidence="1">
    <location>
        <begin position="148"/>
        <end position="175"/>
    </location>
</feature>
<protein>
    <submittedName>
        <fullName evidence="3">VPLPA-CTERM protein sorting domain-containing protein</fullName>
    </submittedName>
</protein>
<evidence type="ECO:0000313" key="4">
    <source>
        <dbReference type="Proteomes" id="UP000199340"/>
    </source>
</evidence>
<dbReference type="STRING" id="490829.SAMN05421850_101699"/>
<feature type="chain" id="PRO_5011461132" evidence="2">
    <location>
        <begin position="21"/>
        <end position="183"/>
    </location>
</feature>
<accession>A0A1G8HYQ4</accession>
<keyword evidence="4" id="KW-1185">Reference proteome</keyword>
<sequence length="183" mass="18651">MKLKSLVAAALLIAPVGANATPLHLEYSVEAQGAGYAYNFLLTADNNDGSLNLGDTFDWFIIGDANSTASPFSEGATFFTSVPSGWLATSSGGAHNGPTLGFGANVTEPGWAPSVGESISFSGFSTTYLGEGSLLWSNLVGTGTKANFVAASLAAVPVPAALPLLITCFGGLGFIARRKRKAA</sequence>
<evidence type="ECO:0000256" key="1">
    <source>
        <dbReference type="SAM" id="Phobius"/>
    </source>
</evidence>
<dbReference type="RefSeq" id="WP_175491381.1">
    <property type="nucleotide sequence ID" value="NZ_FNEB01000001.1"/>
</dbReference>
<keyword evidence="1" id="KW-0472">Membrane</keyword>
<keyword evidence="2" id="KW-0732">Signal</keyword>
<gene>
    <name evidence="3" type="ORF">SAMN05421850_101699</name>
</gene>
<dbReference type="Proteomes" id="UP000199340">
    <property type="component" value="Unassembled WGS sequence"/>
</dbReference>
<evidence type="ECO:0000313" key="3">
    <source>
        <dbReference type="EMBL" id="SDI11796.1"/>
    </source>
</evidence>
<reference evidence="3 4" key="1">
    <citation type="submission" date="2016-10" db="EMBL/GenBank/DDBJ databases">
        <authorList>
            <person name="de Groot N.N."/>
        </authorList>
    </citation>
    <scope>NUCLEOTIDE SEQUENCE [LARGE SCALE GENOMIC DNA]</scope>
    <source>
        <strain evidence="3 4">DSM 28010</strain>
    </source>
</reference>
<dbReference type="NCBIfam" id="TIGR03370">
    <property type="entry name" value="VPLPA-CTERM"/>
    <property type="match status" value="1"/>
</dbReference>
<evidence type="ECO:0000256" key="2">
    <source>
        <dbReference type="SAM" id="SignalP"/>
    </source>
</evidence>
<keyword evidence="1" id="KW-0812">Transmembrane</keyword>
<organism evidence="3 4">
    <name type="scientific">Lutimaribacter saemankumensis</name>
    <dbReference type="NCBI Taxonomy" id="490829"/>
    <lineage>
        <taxon>Bacteria</taxon>
        <taxon>Pseudomonadati</taxon>
        <taxon>Pseudomonadota</taxon>
        <taxon>Alphaproteobacteria</taxon>
        <taxon>Rhodobacterales</taxon>
        <taxon>Roseobacteraceae</taxon>
        <taxon>Lutimaribacter</taxon>
    </lineage>
</organism>
<keyword evidence="1" id="KW-1133">Transmembrane helix</keyword>
<proteinExistence type="predicted"/>
<dbReference type="InterPro" id="IPR022472">
    <property type="entry name" value="VPLPA-CTERM"/>
</dbReference>
<dbReference type="AlphaFoldDB" id="A0A1G8HYQ4"/>
<name>A0A1G8HYQ4_9RHOB</name>
<dbReference type="EMBL" id="FNEB01000001">
    <property type="protein sequence ID" value="SDI11796.1"/>
    <property type="molecule type" value="Genomic_DNA"/>
</dbReference>